<proteinExistence type="predicted"/>
<accession>A0A2V1D581</accession>
<evidence type="ECO:0000313" key="2">
    <source>
        <dbReference type="Proteomes" id="UP000244855"/>
    </source>
</evidence>
<dbReference type="AlphaFoldDB" id="A0A2V1D581"/>
<dbReference type="EMBL" id="KZ805646">
    <property type="protein sequence ID" value="PVH92809.1"/>
    <property type="molecule type" value="Genomic_DNA"/>
</dbReference>
<protein>
    <submittedName>
        <fullName evidence="1">Uncharacterized protein</fullName>
    </submittedName>
</protein>
<dbReference type="Proteomes" id="UP000244855">
    <property type="component" value="Unassembled WGS sequence"/>
</dbReference>
<reference evidence="1 2" key="1">
    <citation type="journal article" date="2018" name="Sci. Rep.">
        <title>Comparative genomics provides insights into the lifestyle and reveals functional heterogeneity of dark septate endophytic fungi.</title>
        <authorList>
            <person name="Knapp D.G."/>
            <person name="Nemeth J.B."/>
            <person name="Barry K."/>
            <person name="Hainaut M."/>
            <person name="Henrissat B."/>
            <person name="Johnson J."/>
            <person name="Kuo A."/>
            <person name="Lim J.H.P."/>
            <person name="Lipzen A."/>
            <person name="Nolan M."/>
            <person name="Ohm R.A."/>
            <person name="Tamas L."/>
            <person name="Grigoriev I.V."/>
            <person name="Spatafora J.W."/>
            <person name="Nagy L.G."/>
            <person name="Kovacs G.M."/>
        </authorList>
    </citation>
    <scope>NUCLEOTIDE SEQUENCE [LARGE SCALE GENOMIC DNA]</scope>
    <source>
        <strain evidence="1 2">DSE2036</strain>
    </source>
</reference>
<evidence type="ECO:0000313" key="1">
    <source>
        <dbReference type="EMBL" id="PVH92809.1"/>
    </source>
</evidence>
<name>A0A2V1D581_9PLEO</name>
<sequence>MATAKDYSKAVLTADGRFFYSARPAFSVCQRNLQEFQFLNNSDPGSKCRHVGECSVCMYCALTSYAVT</sequence>
<gene>
    <name evidence="1" type="ORF">DM02DRAFT_619709</name>
</gene>
<keyword evidence="2" id="KW-1185">Reference proteome</keyword>
<organism evidence="1 2">
    <name type="scientific">Periconia macrospinosa</name>
    <dbReference type="NCBI Taxonomy" id="97972"/>
    <lineage>
        <taxon>Eukaryota</taxon>
        <taxon>Fungi</taxon>
        <taxon>Dikarya</taxon>
        <taxon>Ascomycota</taxon>
        <taxon>Pezizomycotina</taxon>
        <taxon>Dothideomycetes</taxon>
        <taxon>Pleosporomycetidae</taxon>
        <taxon>Pleosporales</taxon>
        <taxon>Massarineae</taxon>
        <taxon>Periconiaceae</taxon>
        <taxon>Periconia</taxon>
    </lineage>
</organism>